<reference evidence="8 9" key="1">
    <citation type="submission" date="2017-03" db="EMBL/GenBank/DDBJ databases">
        <title>Draft Genome sequence of Marispirochaeta sp. strain JC444.</title>
        <authorList>
            <person name="Shivani Y."/>
            <person name="Subhash Y."/>
            <person name="Sasikala C."/>
            <person name="Ramana C."/>
        </authorList>
    </citation>
    <scope>NUCLEOTIDE SEQUENCE [LARGE SCALE GENOMIC DNA]</scope>
    <source>
        <strain evidence="8 9">JC444</strain>
    </source>
</reference>
<evidence type="ECO:0000256" key="6">
    <source>
        <dbReference type="PROSITE-ProRule" id="PRU10010"/>
    </source>
</evidence>
<organism evidence="8 9">
    <name type="scientific">Marispirochaeta aestuarii</name>
    <dbReference type="NCBI Taxonomy" id="1963862"/>
    <lineage>
        <taxon>Bacteria</taxon>
        <taxon>Pseudomonadati</taxon>
        <taxon>Spirochaetota</taxon>
        <taxon>Spirochaetia</taxon>
        <taxon>Spirochaetales</taxon>
        <taxon>Spirochaetaceae</taxon>
        <taxon>Marispirochaeta</taxon>
    </lineage>
</organism>
<comment type="subcellular location">
    <subcellularLocation>
        <location evidence="5">Cytoplasm</location>
    </subcellularLocation>
</comment>
<evidence type="ECO:0000256" key="4">
    <source>
        <dbReference type="ARBA" id="ARBA00023002"/>
    </source>
</evidence>
<dbReference type="AlphaFoldDB" id="A0A1Y1RTM3"/>
<dbReference type="RefSeq" id="WP_083052820.1">
    <property type="nucleotide sequence ID" value="NZ_MWQY01000027.1"/>
</dbReference>
<dbReference type="InterPro" id="IPR000706">
    <property type="entry name" value="AGPR_type-1"/>
</dbReference>
<evidence type="ECO:0000256" key="1">
    <source>
        <dbReference type="ARBA" id="ARBA00022571"/>
    </source>
</evidence>
<dbReference type="GO" id="GO:0051287">
    <property type="term" value="F:NAD binding"/>
    <property type="evidence" value="ECO:0007669"/>
    <property type="project" value="InterPro"/>
</dbReference>
<dbReference type="GO" id="GO:0003942">
    <property type="term" value="F:N-acetyl-gamma-glutamyl-phosphate reductase activity"/>
    <property type="evidence" value="ECO:0007669"/>
    <property type="project" value="UniProtKB-UniRule"/>
</dbReference>
<dbReference type="SUPFAM" id="SSF55347">
    <property type="entry name" value="Glyceraldehyde-3-phosphate dehydrogenase-like, C-terminal domain"/>
    <property type="match status" value="1"/>
</dbReference>
<dbReference type="InterPro" id="IPR023013">
    <property type="entry name" value="AGPR_AS"/>
</dbReference>
<dbReference type="GO" id="GO:0006526">
    <property type="term" value="P:L-arginine biosynthetic process"/>
    <property type="evidence" value="ECO:0007669"/>
    <property type="project" value="UniProtKB-UniRule"/>
</dbReference>
<evidence type="ECO:0000313" key="8">
    <source>
        <dbReference type="EMBL" id="ORC31129.1"/>
    </source>
</evidence>
<dbReference type="GO" id="GO:0070401">
    <property type="term" value="F:NADP+ binding"/>
    <property type="evidence" value="ECO:0007669"/>
    <property type="project" value="InterPro"/>
</dbReference>
<dbReference type="OrthoDB" id="9801289at2"/>
<dbReference type="CDD" id="cd17895">
    <property type="entry name" value="AGPR_1_N"/>
    <property type="match status" value="1"/>
</dbReference>
<dbReference type="InterPro" id="IPR058924">
    <property type="entry name" value="AGPR_dimerisation_dom"/>
</dbReference>
<feature type="active site" evidence="5 6">
    <location>
        <position position="148"/>
    </location>
</feature>
<keyword evidence="4 5" id="KW-0560">Oxidoreductase</keyword>
<dbReference type="Gene3D" id="3.30.360.10">
    <property type="entry name" value="Dihydrodipicolinate Reductase, domain 2"/>
    <property type="match status" value="1"/>
</dbReference>
<comment type="pathway">
    <text evidence="5">Amino-acid biosynthesis; L-arginine biosynthesis; N(2)-acetyl-L-ornithine from L-glutamate: step 3/4.</text>
</comment>
<name>A0A1Y1RTM3_9SPIO</name>
<sequence length="339" mass="36368">MKAAILGSTGYTGMLLARLLAGHPGVEKILPVSSSKAGTAIQAGDNGFAETDKLVSSEYLSLEEMSAHKPDVVFAGLPHLASARVCAPFIGKSLVIDLSADFRLTDRQLFASAYGAPAPEAAVPPVYGLCEIYEDEIRKADLIANPGCYPTATLLPLLPVLKGNLAEGPVIVNAISGISGAGKKSQENYLFCERSENAGAYSPGRSHRHWAEMTDQLRVNRLGGELYFTPHLAPLRRGMAVTTTLTIKPGLTEDAIRKAYDEAYAGKPFIRLLEGRLPQTREVWGSNRCDIAFRLQEDRLYLFSCIDNLVKGASGQAVQNMNIRLGFDAAAGLALSGMV</sequence>
<dbReference type="STRING" id="1963862.B4O97_17580"/>
<protein>
    <recommendedName>
        <fullName evidence="5">N-acetyl-gamma-glutamyl-phosphate reductase</fullName>
        <shortName evidence="5">AGPR</shortName>
        <ecNumber evidence="5">1.2.1.38</ecNumber>
    </recommendedName>
    <alternativeName>
        <fullName evidence="5">N-acetyl-glutamate semialdehyde dehydrogenase</fullName>
        <shortName evidence="5">NAGSA dehydrogenase</shortName>
    </alternativeName>
</protein>
<dbReference type="Pfam" id="PF22698">
    <property type="entry name" value="Semialdhyde_dhC_1"/>
    <property type="match status" value="1"/>
</dbReference>
<comment type="function">
    <text evidence="5">Catalyzes the NADPH-dependent reduction of N-acetyl-5-glutamyl phosphate to yield N-acetyl-L-glutamate 5-semialdehyde.</text>
</comment>
<comment type="caution">
    <text evidence="8">The sequence shown here is derived from an EMBL/GenBank/DDBJ whole genome shotgun (WGS) entry which is preliminary data.</text>
</comment>
<dbReference type="HAMAP" id="MF_00150">
    <property type="entry name" value="ArgC_type1"/>
    <property type="match status" value="1"/>
</dbReference>
<evidence type="ECO:0000256" key="5">
    <source>
        <dbReference type="HAMAP-Rule" id="MF_00150"/>
    </source>
</evidence>
<dbReference type="Gene3D" id="3.40.50.720">
    <property type="entry name" value="NAD(P)-binding Rossmann-like Domain"/>
    <property type="match status" value="1"/>
</dbReference>
<dbReference type="GO" id="GO:0005737">
    <property type="term" value="C:cytoplasm"/>
    <property type="evidence" value="ECO:0007669"/>
    <property type="project" value="UniProtKB-SubCell"/>
</dbReference>
<evidence type="ECO:0000259" key="7">
    <source>
        <dbReference type="SMART" id="SM00859"/>
    </source>
</evidence>
<keyword evidence="5" id="KW-0963">Cytoplasm</keyword>
<evidence type="ECO:0000256" key="2">
    <source>
        <dbReference type="ARBA" id="ARBA00022605"/>
    </source>
</evidence>
<dbReference type="SUPFAM" id="SSF51735">
    <property type="entry name" value="NAD(P)-binding Rossmann-fold domains"/>
    <property type="match status" value="1"/>
</dbReference>
<dbReference type="PANTHER" id="PTHR32338">
    <property type="entry name" value="N-ACETYL-GAMMA-GLUTAMYL-PHOSPHATE REDUCTASE, CHLOROPLASTIC-RELATED-RELATED"/>
    <property type="match status" value="1"/>
</dbReference>
<keyword evidence="2 5" id="KW-0028">Amino-acid biosynthesis</keyword>
<keyword evidence="1 5" id="KW-0055">Arginine biosynthesis</keyword>
<dbReference type="InterPro" id="IPR050085">
    <property type="entry name" value="AGPR"/>
</dbReference>
<dbReference type="NCBIfam" id="TIGR01850">
    <property type="entry name" value="argC"/>
    <property type="match status" value="1"/>
</dbReference>
<dbReference type="Pfam" id="PF01118">
    <property type="entry name" value="Semialdhyde_dh"/>
    <property type="match status" value="1"/>
</dbReference>
<accession>A0A1Y1RTM3</accession>
<dbReference type="SMART" id="SM00859">
    <property type="entry name" value="Semialdhyde_dh"/>
    <property type="match status" value="1"/>
</dbReference>
<dbReference type="Proteomes" id="UP000192343">
    <property type="component" value="Unassembled WGS sequence"/>
</dbReference>
<dbReference type="PANTHER" id="PTHR32338:SF10">
    <property type="entry name" value="N-ACETYL-GAMMA-GLUTAMYL-PHOSPHATE REDUCTASE, CHLOROPLASTIC-RELATED"/>
    <property type="match status" value="1"/>
</dbReference>
<dbReference type="EC" id="1.2.1.38" evidence="5"/>
<dbReference type="UniPathway" id="UPA00068">
    <property type="reaction ID" value="UER00108"/>
</dbReference>
<evidence type="ECO:0000256" key="3">
    <source>
        <dbReference type="ARBA" id="ARBA00022857"/>
    </source>
</evidence>
<dbReference type="EMBL" id="MWQY01000027">
    <property type="protein sequence ID" value="ORC31129.1"/>
    <property type="molecule type" value="Genomic_DNA"/>
</dbReference>
<proteinExistence type="inferred from homology"/>
<feature type="domain" description="Semialdehyde dehydrogenase NAD-binding" evidence="7">
    <location>
        <begin position="2"/>
        <end position="140"/>
    </location>
</feature>
<comment type="catalytic activity">
    <reaction evidence="5">
        <text>N-acetyl-L-glutamate 5-semialdehyde + phosphate + NADP(+) = N-acetyl-L-glutamyl 5-phosphate + NADPH + H(+)</text>
        <dbReference type="Rhea" id="RHEA:21588"/>
        <dbReference type="ChEBI" id="CHEBI:15378"/>
        <dbReference type="ChEBI" id="CHEBI:29123"/>
        <dbReference type="ChEBI" id="CHEBI:43474"/>
        <dbReference type="ChEBI" id="CHEBI:57783"/>
        <dbReference type="ChEBI" id="CHEBI:57936"/>
        <dbReference type="ChEBI" id="CHEBI:58349"/>
        <dbReference type="EC" id="1.2.1.38"/>
    </reaction>
</comment>
<dbReference type="CDD" id="cd23934">
    <property type="entry name" value="AGPR_1_C"/>
    <property type="match status" value="1"/>
</dbReference>
<comment type="similarity">
    <text evidence="5">Belongs to the NAGSA dehydrogenase family. Type 1 subfamily.</text>
</comment>
<dbReference type="InterPro" id="IPR000534">
    <property type="entry name" value="Semialdehyde_DH_NAD-bd"/>
</dbReference>
<keyword evidence="3 5" id="KW-0521">NADP</keyword>
<keyword evidence="9" id="KW-1185">Reference proteome</keyword>
<gene>
    <name evidence="5" type="primary">argC</name>
    <name evidence="8" type="ORF">B4O97_17580</name>
</gene>
<dbReference type="PROSITE" id="PS01224">
    <property type="entry name" value="ARGC"/>
    <property type="match status" value="1"/>
</dbReference>
<dbReference type="InterPro" id="IPR036291">
    <property type="entry name" value="NAD(P)-bd_dom_sf"/>
</dbReference>
<evidence type="ECO:0000313" key="9">
    <source>
        <dbReference type="Proteomes" id="UP000192343"/>
    </source>
</evidence>